<dbReference type="Pfam" id="PF00583">
    <property type="entry name" value="Acetyltransf_1"/>
    <property type="match status" value="1"/>
</dbReference>
<keyword evidence="3" id="KW-0808">Transferase</keyword>
<dbReference type="SUPFAM" id="SSF55729">
    <property type="entry name" value="Acyl-CoA N-acyltransferases (Nat)"/>
    <property type="match status" value="1"/>
</dbReference>
<comment type="catalytic activity">
    <reaction evidence="5">
        <text>glycyl-tRNA(Gly) + acetyl-CoA = N-acetylglycyl-tRNA(Gly) + CoA + H(+)</text>
        <dbReference type="Rhea" id="RHEA:81867"/>
        <dbReference type="Rhea" id="RHEA-COMP:9683"/>
        <dbReference type="Rhea" id="RHEA-COMP:19766"/>
        <dbReference type="ChEBI" id="CHEBI:15378"/>
        <dbReference type="ChEBI" id="CHEBI:57287"/>
        <dbReference type="ChEBI" id="CHEBI:57288"/>
        <dbReference type="ChEBI" id="CHEBI:78522"/>
        <dbReference type="ChEBI" id="CHEBI:232036"/>
    </reaction>
</comment>
<evidence type="ECO:0000313" key="8">
    <source>
        <dbReference type="Proteomes" id="UP000092839"/>
    </source>
</evidence>
<dbReference type="AlphaFoldDB" id="A0A1B1UKB9"/>
<evidence type="ECO:0000256" key="1">
    <source>
        <dbReference type="ARBA" id="ARBA00022491"/>
    </source>
</evidence>
<dbReference type="EMBL" id="CP016428">
    <property type="protein sequence ID" value="ANW03204.1"/>
    <property type="molecule type" value="Genomic_DNA"/>
</dbReference>
<dbReference type="STRING" id="1274631.LMTR13_26770"/>
<evidence type="ECO:0000259" key="6">
    <source>
        <dbReference type="PROSITE" id="PS51186"/>
    </source>
</evidence>
<feature type="domain" description="N-acetyltransferase" evidence="6">
    <location>
        <begin position="17"/>
        <end position="175"/>
    </location>
</feature>
<accession>A0A1B1UKB9</accession>
<gene>
    <name evidence="7" type="ORF">LMTR13_26770</name>
</gene>
<keyword evidence="1" id="KW-0678">Repressor</keyword>
<evidence type="ECO:0000256" key="4">
    <source>
        <dbReference type="ARBA" id="ARBA00023315"/>
    </source>
</evidence>
<dbReference type="PANTHER" id="PTHR36449:SF1">
    <property type="entry name" value="ACETYLTRANSFERASE"/>
    <property type="match status" value="1"/>
</dbReference>
<dbReference type="Gene3D" id="3.40.630.30">
    <property type="match status" value="1"/>
</dbReference>
<dbReference type="Proteomes" id="UP000092839">
    <property type="component" value="Chromosome"/>
</dbReference>
<evidence type="ECO:0000256" key="2">
    <source>
        <dbReference type="ARBA" id="ARBA00022649"/>
    </source>
</evidence>
<dbReference type="InterPro" id="IPR016181">
    <property type="entry name" value="Acyl_CoA_acyltransferase"/>
</dbReference>
<keyword evidence="2" id="KW-1277">Toxin-antitoxin system</keyword>
<proteinExistence type="predicted"/>
<dbReference type="InterPro" id="IPR000182">
    <property type="entry name" value="GNAT_dom"/>
</dbReference>
<dbReference type="PANTHER" id="PTHR36449">
    <property type="entry name" value="ACETYLTRANSFERASE-RELATED"/>
    <property type="match status" value="1"/>
</dbReference>
<protein>
    <recommendedName>
        <fullName evidence="6">N-acetyltransferase domain-containing protein</fullName>
    </recommendedName>
</protein>
<keyword evidence="8" id="KW-1185">Reference proteome</keyword>
<evidence type="ECO:0000256" key="5">
    <source>
        <dbReference type="ARBA" id="ARBA00049880"/>
    </source>
</evidence>
<dbReference type="GO" id="GO:0016747">
    <property type="term" value="F:acyltransferase activity, transferring groups other than amino-acyl groups"/>
    <property type="evidence" value="ECO:0007669"/>
    <property type="project" value="InterPro"/>
</dbReference>
<reference evidence="7 8" key="1">
    <citation type="submission" date="2016-07" db="EMBL/GenBank/DDBJ databases">
        <title>Complete genome sequence of Bradyrhizobium icense LMTR 13T, a potential inoculant strain isolated from lima bean (Phaseolus lunatus) in Peru.</title>
        <authorList>
            <person name="Ormeno-Orrillo E."/>
            <person name="Duran D."/>
            <person name="Rogel M.A."/>
            <person name="Rey L."/>
            <person name="Imperial J."/>
            <person name="Ruiz-Argueso T."/>
            <person name="Martinez-Romero E."/>
        </authorList>
    </citation>
    <scope>NUCLEOTIDE SEQUENCE [LARGE SCALE GENOMIC DNA]</scope>
    <source>
        <strain evidence="7 8">LMTR 13</strain>
    </source>
</reference>
<dbReference type="PROSITE" id="PS51186">
    <property type="entry name" value="GNAT"/>
    <property type="match status" value="1"/>
</dbReference>
<dbReference type="OrthoDB" id="9799147at2"/>
<sequence length="175" mass="19242">MAEVIEHPGRRGGLIAPTLLKPTHDFSRFHSGNEALDDWLKNRALDSEGKTARTYVMCEDNVVIGYYCIASGSVERAAIPKPIKRHGLPNQVPVAIIGRLARDLSYKGKGIGLDLLQHALHQIVHASETIGIRAILVHAIDDNAAAFWKEAEFIESPIGSRTFYLPIETIIDALP</sequence>
<name>A0A1B1UKB9_9BRAD</name>
<evidence type="ECO:0000256" key="3">
    <source>
        <dbReference type="ARBA" id="ARBA00022679"/>
    </source>
</evidence>
<organism evidence="7 8">
    <name type="scientific">Bradyrhizobium icense</name>
    <dbReference type="NCBI Taxonomy" id="1274631"/>
    <lineage>
        <taxon>Bacteria</taxon>
        <taxon>Pseudomonadati</taxon>
        <taxon>Pseudomonadota</taxon>
        <taxon>Alphaproteobacteria</taxon>
        <taxon>Hyphomicrobiales</taxon>
        <taxon>Nitrobacteraceae</taxon>
        <taxon>Bradyrhizobium</taxon>
    </lineage>
</organism>
<keyword evidence="4" id="KW-0012">Acyltransferase</keyword>
<dbReference type="KEGG" id="bic:LMTR13_26770"/>
<evidence type="ECO:0000313" key="7">
    <source>
        <dbReference type="EMBL" id="ANW03204.1"/>
    </source>
</evidence>